<dbReference type="InterPro" id="IPR011059">
    <property type="entry name" value="Metal-dep_hydrolase_composite"/>
</dbReference>
<evidence type="ECO:0000259" key="2">
    <source>
        <dbReference type="Pfam" id="PF01979"/>
    </source>
</evidence>
<dbReference type="EMBL" id="JBIPKE010000020">
    <property type="protein sequence ID" value="MFH6986077.1"/>
    <property type="molecule type" value="Genomic_DNA"/>
</dbReference>
<dbReference type="Gene3D" id="2.30.40.10">
    <property type="entry name" value="Urease, subunit C, domain 1"/>
    <property type="match status" value="1"/>
</dbReference>
<evidence type="ECO:0000256" key="1">
    <source>
        <dbReference type="SAM" id="SignalP"/>
    </source>
</evidence>
<dbReference type="Proteomes" id="UP001610063">
    <property type="component" value="Unassembled WGS sequence"/>
</dbReference>
<feature type="domain" description="Amidohydrolase-related" evidence="2">
    <location>
        <begin position="72"/>
        <end position="420"/>
    </location>
</feature>
<dbReference type="RefSeq" id="WP_395419580.1">
    <property type="nucleotide sequence ID" value="NZ_JBIPKE010000020.1"/>
</dbReference>
<feature type="signal peptide" evidence="1">
    <location>
        <begin position="1"/>
        <end position="18"/>
    </location>
</feature>
<dbReference type="InterPro" id="IPR051781">
    <property type="entry name" value="Metallo-dep_Hydrolase"/>
</dbReference>
<dbReference type="SUPFAM" id="SSF51556">
    <property type="entry name" value="Metallo-dependent hydrolases"/>
    <property type="match status" value="1"/>
</dbReference>
<dbReference type="PANTHER" id="PTHR43135:SF3">
    <property type="entry name" value="ALPHA-D-RIBOSE 1-METHYLPHOSPHONATE 5-TRIPHOSPHATE DIPHOSPHATASE"/>
    <property type="match status" value="1"/>
</dbReference>
<name>A0ABW7NFL6_9BACT</name>
<dbReference type="PANTHER" id="PTHR43135">
    <property type="entry name" value="ALPHA-D-RIBOSE 1-METHYLPHOSPHONATE 5-TRIPHOSPHATE DIPHOSPHATASE"/>
    <property type="match status" value="1"/>
</dbReference>
<feature type="chain" id="PRO_5047031661" evidence="1">
    <location>
        <begin position="19"/>
        <end position="424"/>
    </location>
</feature>
<sequence>MKSLFAFILITFCGVVSAQQKLIYAGRLIDGVGDKIQTQKTIIVEDKKIVAVVNGYQAPEAGDVVIDLKNMTVMPGLIDMHVHLEHETSTDGYLKKFTMNEADVAFEAAAFAEVTLMAGFTTVRDLGGMGVNISLRNAINKGVIVGPRIFTAGKSLAITGGHADPTNGYRNDLMGDPGPREGVVNGAADAMKAVRQRYKDGADLIKITATGGVLSVAKDGSGPHFSEGEIEVIVKTANDLGFQVAAHAHGDEGMQRAVRAGVKTIEHGTYMSEATMKLMKEKNAYYIPTITAGMSVAELSRVAGYYPDMVAKKAAVIGPQISETFTRAYKMGVPIGFGTDAGVFPHGENYKEFIYMVEGGMPAMEAIKCATSVNASILGVSDQLGSIRVGLYADIVAVDGNPLDDIDNMGKVNFVMKEGVVYKD</sequence>
<accession>A0ABW7NFL6</accession>
<reference evidence="3 4" key="1">
    <citation type="journal article" date="2013" name="Int. J. Syst. Evol. Microbiol.">
        <title>Marinoscillum luteum sp. nov., isolated from marine sediment.</title>
        <authorList>
            <person name="Cha I.T."/>
            <person name="Park S.J."/>
            <person name="Kim S.J."/>
            <person name="Kim J.G."/>
            <person name="Jung M.Y."/>
            <person name="Shin K.S."/>
            <person name="Kwon K.K."/>
            <person name="Yang S.H."/>
            <person name="Seo Y.S."/>
            <person name="Rhee S.K."/>
        </authorList>
    </citation>
    <scope>NUCLEOTIDE SEQUENCE [LARGE SCALE GENOMIC DNA]</scope>
    <source>
        <strain evidence="3 4">KCTC 23939</strain>
    </source>
</reference>
<dbReference type="InterPro" id="IPR057744">
    <property type="entry name" value="OTAase-like"/>
</dbReference>
<evidence type="ECO:0000313" key="4">
    <source>
        <dbReference type="Proteomes" id="UP001610063"/>
    </source>
</evidence>
<keyword evidence="1" id="KW-0732">Signal</keyword>
<keyword evidence="4" id="KW-1185">Reference proteome</keyword>
<organism evidence="3 4">
    <name type="scientific">Marinoscillum luteum</name>
    <dbReference type="NCBI Taxonomy" id="861051"/>
    <lineage>
        <taxon>Bacteria</taxon>
        <taxon>Pseudomonadati</taxon>
        <taxon>Bacteroidota</taxon>
        <taxon>Cytophagia</taxon>
        <taxon>Cytophagales</taxon>
        <taxon>Reichenbachiellaceae</taxon>
        <taxon>Marinoscillum</taxon>
    </lineage>
</organism>
<dbReference type="SUPFAM" id="SSF51338">
    <property type="entry name" value="Composite domain of metallo-dependent hydrolases"/>
    <property type="match status" value="1"/>
</dbReference>
<comment type="caution">
    <text evidence="3">The sequence shown here is derived from an EMBL/GenBank/DDBJ whole genome shotgun (WGS) entry which is preliminary data.</text>
</comment>
<dbReference type="InterPro" id="IPR006680">
    <property type="entry name" value="Amidohydro-rel"/>
</dbReference>
<proteinExistence type="predicted"/>
<dbReference type="Pfam" id="PF01979">
    <property type="entry name" value="Amidohydro_1"/>
    <property type="match status" value="1"/>
</dbReference>
<evidence type="ECO:0000313" key="3">
    <source>
        <dbReference type="EMBL" id="MFH6986077.1"/>
    </source>
</evidence>
<dbReference type="InterPro" id="IPR032466">
    <property type="entry name" value="Metal_Hydrolase"/>
</dbReference>
<gene>
    <name evidence="3" type="ORF">ACHKAR_21670</name>
</gene>
<dbReference type="CDD" id="cd01299">
    <property type="entry name" value="Met_dep_hydrolase_A"/>
    <property type="match status" value="1"/>
</dbReference>
<protein>
    <submittedName>
        <fullName evidence="3">Amidohydrolase family protein</fullName>
    </submittedName>
</protein>
<dbReference type="Gene3D" id="3.20.20.140">
    <property type="entry name" value="Metal-dependent hydrolases"/>
    <property type="match status" value="1"/>
</dbReference>